<dbReference type="AlphaFoldDB" id="A0A451GGE3"/>
<evidence type="ECO:0000313" key="3">
    <source>
        <dbReference type="EMBL" id="RWY35590.1"/>
    </source>
</evidence>
<evidence type="ECO:0000259" key="2">
    <source>
        <dbReference type="Pfam" id="PF01551"/>
    </source>
</evidence>
<dbReference type="CDD" id="cd12797">
    <property type="entry name" value="M23_peptidase"/>
    <property type="match status" value="1"/>
</dbReference>
<keyword evidence="4" id="KW-1185">Reference proteome</keyword>
<gene>
    <name evidence="3" type="ORF">EP867_18750</name>
</gene>
<dbReference type="Pfam" id="PF01551">
    <property type="entry name" value="Peptidase_M23"/>
    <property type="match status" value="1"/>
</dbReference>
<dbReference type="RefSeq" id="WP_128490968.1">
    <property type="nucleotide sequence ID" value="NZ_JBHLXB010000052.1"/>
</dbReference>
<proteinExistence type="predicted"/>
<sequence length="407" mass="43700">MSGFSLYEAPPPPPQTGTTPPPAQVTSAVPAVPLSLPGAVPAPATPALEIVWQGELGAGQTLDGLLNSAGLETAQRHTASELIGSLYDLRRLKPGFRLTVSADERKALTEIALEVENGGQIIAALGAQPSVRREMPEPEVVIRAAETEVRRSIYGALERVGAPTRFATDLELIFADILNLRKEIGGGEQLRLVWREERIGDRVVGEPVIDFAQFDLGGETYEVIWPKDGALRNFIYRDGELLQSFRQPVPGARLSSAFGPRIHPVHGGRRMHNGVDFAAAEGTPVYAMQDGIVTFAGPRRGYGYLVEIDHGNDVVTRYGHLGSDLPVKAGGKVERGQKIAVVGNTGTSTAAHLHYEVLVQGRHVSPLDYEWPIRPQSPLADPGRLLARLEGARDHLAEALDASGGDG</sequence>
<dbReference type="InterPro" id="IPR016047">
    <property type="entry name" value="M23ase_b-sheet_dom"/>
</dbReference>
<dbReference type="InterPro" id="IPR011055">
    <property type="entry name" value="Dup_hybrid_motif"/>
</dbReference>
<name>A0A451GGE3_9RHOB</name>
<dbReference type="EMBL" id="SBLC01000081">
    <property type="protein sequence ID" value="RWY35590.1"/>
    <property type="molecule type" value="Genomic_DNA"/>
</dbReference>
<evidence type="ECO:0000313" key="4">
    <source>
        <dbReference type="Proteomes" id="UP000287168"/>
    </source>
</evidence>
<evidence type="ECO:0000256" key="1">
    <source>
        <dbReference type="SAM" id="MobiDB-lite"/>
    </source>
</evidence>
<dbReference type="Gene3D" id="3.10.450.350">
    <property type="match status" value="1"/>
</dbReference>
<dbReference type="InterPro" id="IPR050570">
    <property type="entry name" value="Cell_wall_metabolism_enzyme"/>
</dbReference>
<comment type="caution">
    <text evidence="3">The sequence shown here is derived from an EMBL/GenBank/DDBJ whole genome shotgun (WGS) entry which is preliminary data.</text>
</comment>
<dbReference type="PANTHER" id="PTHR21666">
    <property type="entry name" value="PEPTIDASE-RELATED"/>
    <property type="match status" value="1"/>
</dbReference>
<protein>
    <submittedName>
        <fullName evidence="3">M23 family metallopeptidase</fullName>
    </submittedName>
</protein>
<dbReference type="OrthoDB" id="9805070at2"/>
<reference evidence="3 4" key="1">
    <citation type="journal article" date="2015" name="Int. J. Syst. Evol. Microbiol.">
        <title>Gemmobacter intermedius sp. nov., isolated from a white stork (Ciconia ciconia).</title>
        <authorList>
            <person name="Kampfer P."/>
            <person name="Jerzak L."/>
            <person name="Wilharm G."/>
            <person name="Golke J."/>
            <person name="Busse H.J."/>
            <person name="Glaeser S.P."/>
        </authorList>
    </citation>
    <scope>NUCLEOTIDE SEQUENCE [LARGE SCALE GENOMIC DNA]</scope>
    <source>
        <strain evidence="3 4">119/4</strain>
    </source>
</reference>
<feature type="compositionally biased region" description="Pro residues" evidence="1">
    <location>
        <begin position="9"/>
        <end position="23"/>
    </location>
</feature>
<dbReference type="Proteomes" id="UP000287168">
    <property type="component" value="Unassembled WGS sequence"/>
</dbReference>
<dbReference type="Gene3D" id="2.70.70.10">
    <property type="entry name" value="Glucose Permease (Domain IIA)"/>
    <property type="match status" value="1"/>
</dbReference>
<dbReference type="GO" id="GO:0004222">
    <property type="term" value="F:metalloendopeptidase activity"/>
    <property type="evidence" value="ECO:0007669"/>
    <property type="project" value="TreeGrafter"/>
</dbReference>
<dbReference type="SUPFAM" id="SSF51261">
    <property type="entry name" value="Duplicated hybrid motif"/>
    <property type="match status" value="1"/>
</dbReference>
<organism evidence="3 4">
    <name type="scientific">Falsigemmobacter intermedius</name>
    <dbReference type="NCBI Taxonomy" id="1553448"/>
    <lineage>
        <taxon>Bacteria</taxon>
        <taxon>Pseudomonadati</taxon>
        <taxon>Pseudomonadota</taxon>
        <taxon>Alphaproteobacteria</taxon>
        <taxon>Rhodobacterales</taxon>
        <taxon>Paracoccaceae</taxon>
        <taxon>Falsigemmobacter</taxon>
    </lineage>
</organism>
<feature type="domain" description="M23ase beta-sheet core" evidence="2">
    <location>
        <begin position="270"/>
        <end position="366"/>
    </location>
</feature>
<dbReference type="PANTHER" id="PTHR21666:SF270">
    <property type="entry name" value="MUREIN HYDROLASE ACTIVATOR ENVC"/>
    <property type="match status" value="1"/>
</dbReference>
<feature type="region of interest" description="Disordered" evidence="1">
    <location>
        <begin position="1"/>
        <end position="25"/>
    </location>
</feature>
<accession>A0A451GGE3</accession>